<dbReference type="SMR" id="A0A1D6JY88"/>
<organism evidence="5">
    <name type="scientific">Zea mays</name>
    <name type="common">Maize</name>
    <dbReference type="NCBI Taxonomy" id="4577"/>
    <lineage>
        <taxon>Eukaryota</taxon>
        <taxon>Viridiplantae</taxon>
        <taxon>Streptophyta</taxon>
        <taxon>Embryophyta</taxon>
        <taxon>Tracheophyta</taxon>
        <taxon>Spermatophyta</taxon>
        <taxon>Magnoliopsida</taxon>
        <taxon>Liliopsida</taxon>
        <taxon>Poales</taxon>
        <taxon>Poaceae</taxon>
        <taxon>PACMAD clade</taxon>
        <taxon>Panicoideae</taxon>
        <taxon>Andropogonodae</taxon>
        <taxon>Andropogoneae</taxon>
        <taxon>Tripsacinae</taxon>
        <taxon>Zea</taxon>
    </lineage>
</organism>
<dbReference type="GO" id="GO:0005524">
    <property type="term" value="F:ATP binding"/>
    <property type="evidence" value="ECO:0007669"/>
    <property type="project" value="UniProtKB-KW"/>
</dbReference>
<accession>A0A1D6JY88</accession>
<dbReference type="GO" id="GO:0004386">
    <property type="term" value="F:helicase activity"/>
    <property type="evidence" value="ECO:0007669"/>
    <property type="project" value="UniProtKB-KW"/>
</dbReference>
<gene>
    <name evidence="5" type="ORF">ZEAMMB73_Zm00001d028646</name>
</gene>
<dbReference type="EMBL" id="CM007647">
    <property type="protein sequence ID" value="ONL96629.1"/>
    <property type="molecule type" value="Genomic_DNA"/>
</dbReference>
<keyword evidence="2" id="KW-0378">Hydrolase</keyword>
<evidence type="ECO:0000256" key="4">
    <source>
        <dbReference type="ARBA" id="ARBA00022840"/>
    </source>
</evidence>
<dbReference type="AlphaFoldDB" id="A0A1D6JY88"/>
<keyword evidence="4" id="KW-0067">ATP-binding</keyword>
<evidence type="ECO:0000256" key="3">
    <source>
        <dbReference type="ARBA" id="ARBA00022806"/>
    </source>
</evidence>
<reference evidence="5" key="1">
    <citation type="submission" date="2015-12" db="EMBL/GenBank/DDBJ databases">
        <title>Update maize B73 reference genome by single molecule sequencing technologies.</title>
        <authorList>
            <consortium name="Maize Genome Sequencing Project"/>
            <person name="Ware D."/>
        </authorList>
    </citation>
    <scope>NUCLEOTIDE SEQUENCE [LARGE SCALE GENOMIC DNA]</scope>
    <source>
        <tissue evidence="5">Seedling</tissue>
    </source>
</reference>
<dbReference type="Gene3D" id="3.40.50.300">
    <property type="entry name" value="P-loop containing nucleotide triphosphate hydrolases"/>
    <property type="match status" value="1"/>
</dbReference>
<dbReference type="PANTHER" id="PTHR47961">
    <property type="entry name" value="DNA POLYMERASE THETA, PUTATIVE (AFU_ORTHOLOGUE AFUA_1G05260)-RELATED"/>
    <property type="match status" value="1"/>
</dbReference>
<evidence type="ECO:0000313" key="5">
    <source>
        <dbReference type="EMBL" id="ONL96629.1"/>
    </source>
</evidence>
<keyword evidence="3 5" id="KW-0347">Helicase</keyword>
<dbReference type="STRING" id="4577.A0A1D6JY88"/>
<dbReference type="InParanoid" id="A0A1D6JY88"/>
<dbReference type="GO" id="GO:0016787">
    <property type="term" value="F:hydrolase activity"/>
    <property type="evidence" value="ECO:0007669"/>
    <property type="project" value="UniProtKB-KW"/>
</dbReference>
<name>A0A1D6JY88_MAIZE</name>
<proteinExistence type="predicted"/>
<dbReference type="InterPro" id="IPR050474">
    <property type="entry name" value="Hel308_SKI2-like"/>
</dbReference>
<evidence type="ECO:0000256" key="1">
    <source>
        <dbReference type="ARBA" id="ARBA00022741"/>
    </source>
</evidence>
<dbReference type="InterPro" id="IPR027417">
    <property type="entry name" value="P-loop_NTPase"/>
</dbReference>
<evidence type="ECO:0000256" key="2">
    <source>
        <dbReference type="ARBA" id="ARBA00022801"/>
    </source>
</evidence>
<protein>
    <submittedName>
        <fullName evidence="5">DExH-box ATP-dependent RNA helicase DExH12</fullName>
    </submittedName>
</protein>
<keyword evidence="1" id="KW-0547">Nucleotide-binding</keyword>
<dbReference type="SUPFAM" id="SSF52540">
    <property type="entry name" value="P-loop containing nucleoside triphosphate hydrolases"/>
    <property type="match status" value="1"/>
</dbReference>
<dbReference type="PANTHER" id="PTHR47961:SF4">
    <property type="entry name" value="ACTIVATING SIGNAL COINTEGRATOR 1 COMPLEX SUBUNIT 3"/>
    <property type="match status" value="1"/>
</dbReference>
<sequence length="245" mass="27566">MNSMNKPAYAAICTHSPNKPVLIFVSSRRQTRLTALDIIQLAASDEKTRQFLSIEDNSLDMVLSQVSDSNLRHTLQFGIGLHHAGLNDRDRSLVEELFSNNKIQLEGSLLVESRHRMINSQGDLRKVLMCIYGWGIYVFFDRTDEVRTFKCSRAMVRALACSAASLMAALSCVEEFINARLRDASITHPCLPNVSALMGNGELATMLSTADLCECATWKYPLLIAKKRCESHELDMPECRDMSMW</sequence>